<accession>A0A6S7GKX1</accession>
<organism evidence="2 3">
    <name type="scientific">Paramuricea clavata</name>
    <name type="common">Red gorgonian</name>
    <name type="synonym">Violescent sea-whip</name>
    <dbReference type="NCBI Taxonomy" id="317549"/>
    <lineage>
        <taxon>Eukaryota</taxon>
        <taxon>Metazoa</taxon>
        <taxon>Cnidaria</taxon>
        <taxon>Anthozoa</taxon>
        <taxon>Octocorallia</taxon>
        <taxon>Malacalcyonacea</taxon>
        <taxon>Plexauridae</taxon>
        <taxon>Paramuricea</taxon>
    </lineage>
</organism>
<dbReference type="SMART" id="SM00829">
    <property type="entry name" value="PKS_ER"/>
    <property type="match status" value="1"/>
</dbReference>
<dbReference type="InterPro" id="IPR051603">
    <property type="entry name" value="Zinc-ADH_QOR/CCCR"/>
</dbReference>
<dbReference type="GO" id="GO:0003730">
    <property type="term" value="F:mRNA 3'-UTR binding"/>
    <property type="evidence" value="ECO:0007669"/>
    <property type="project" value="TreeGrafter"/>
</dbReference>
<dbReference type="GO" id="GO:0070402">
    <property type="term" value="F:NADPH binding"/>
    <property type="evidence" value="ECO:0007669"/>
    <property type="project" value="TreeGrafter"/>
</dbReference>
<dbReference type="InterPro" id="IPR011032">
    <property type="entry name" value="GroES-like_sf"/>
</dbReference>
<name>A0A6S7GKX1_PARCT</name>
<reference evidence="2" key="1">
    <citation type="submission" date="2020-04" db="EMBL/GenBank/DDBJ databases">
        <authorList>
            <person name="Alioto T."/>
            <person name="Alioto T."/>
            <person name="Gomez Garrido J."/>
        </authorList>
    </citation>
    <scope>NUCLEOTIDE SEQUENCE</scope>
    <source>
        <strain evidence="2">A484AB</strain>
    </source>
</reference>
<protein>
    <submittedName>
        <fullName evidence="2">Quinone oxidoreductase</fullName>
    </submittedName>
</protein>
<dbReference type="InterPro" id="IPR020843">
    <property type="entry name" value="ER"/>
</dbReference>
<gene>
    <name evidence="2" type="ORF">PACLA_8A052811</name>
</gene>
<dbReference type="GO" id="GO:0005829">
    <property type="term" value="C:cytosol"/>
    <property type="evidence" value="ECO:0007669"/>
    <property type="project" value="TreeGrafter"/>
</dbReference>
<dbReference type="Gene3D" id="3.90.180.10">
    <property type="entry name" value="Medium-chain alcohol dehydrogenases, catalytic domain"/>
    <property type="match status" value="1"/>
</dbReference>
<dbReference type="Proteomes" id="UP001152795">
    <property type="component" value="Unassembled WGS sequence"/>
</dbReference>
<dbReference type="SUPFAM" id="SSF50129">
    <property type="entry name" value="GroES-like"/>
    <property type="match status" value="1"/>
</dbReference>
<dbReference type="CDD" id="cd08253">
    <property type="entry name" value="zeta_crystallin"/>
    <property type="match status" value="1"/>
</dbReference>
<dbReference type="EMBL" id="CACRXK020001987">
    <property type="protein sequence ID" value="CAB3992143.1"/>
    <property type="molecule type" value="Genomic_DNA"/>
</dbReference>
<dbReference type="OrthoDB" id="3941538at2759"/>
<dbReference type="PANTHER" id="PTHR44154">
    <property type="entry name" value="QUINONE OXIDOREDUCTASE"/>
    <property type="match status" value="1"/>
</dbReference>
<dbReference type="AlphaFoldDB" id="A0A6S7GKX1"/>
<dbReference type="PANTHER" id="PTHR44154:SF1">
    <property type="entry name" value="QUINONE OXIDOREDUCTASE"/>
    <property type="match status" value="1"/>
</dbReference>
<evidence type="ECO:0000256" key="1">
    <source>
        <dbReference type="ARBA" id="ARBA00022857"/>
    </source>
</evidence>
<evidence type="ECO:0000313" key="2">
    <source>
        <dbReference type="EMBL" id="CAB3992143.1"/>
    </source>
</evidence>
<evidence type="ECO:0000313" key="3">
    <source>
        <dbReference type="Proteomes" id="UP001152795"/>
    </source>
</evidence>
<dbReference type="FunFam" id="3.40.50.720:FF:000244">
    <property type="entry name" value="quinone oxidoreductase"/>
    <property type="match status" value="1"/>
</dbReference>
<feature type="non-terminal residue" evidence="2">
    <location>
        <position position="293"/>
    </location>
</feature>
<keyword evidence="1" id="KW-0521">NADP</keyword>
<dbReference type="InterPro" id="IPR013154">
    <property type="entry name" value="ADH-like_N"/>
</dbReference>
<keyword evidence="3" id="KW-1185">Reference proteome</keyword>
<sequence>ILVKLFAAGVNPVDTYIRSGTFARKPTLPYTPGADGAGIVKTVGDGVSAFKEGDRVYVHQFGAGTYAQFTVCNQENVHQLHPMLTFKQGAALGVSYLTAHRALFHKLHVKPKETIFIHGASGGVGAAAVQLARAHGMRVLGSAGSVVGSQVVNEAGAHEVFNHKENGYLDKVMAATENRGADVILENLANVNLENDLKIVADHGRIGVVGSRGSIEINPRLMMMKESSIIGVMLFKVSQSEIDEATTKFRKLAEDGSLKPIVGKTFNLVDASLAHKEIIEGGCAQGKLVLEIE</sequence>
<dbReference type="Pfam" id="PF08240">
    <property type="entry name" value="ADH_N"/>
    <property type="match status" value="1"/>
</dbReference>
<dbReference type="InterPro" id="IPR036291">
    <property type="entry name" value="NAD(P)-bd_dom_sf"/>
</dbReference>
<comment type="caution">
    <text evidence="2">The sequence shown here is derived from an EMBL/GenBank/DDBJ whole genome shotgun (WGS) entry which is preliminary data.</text>
</comment>
<proteinExistence type="predicted"/>
<dbReference type="Gene3D" id="3.40.50.720">
    <property type="entry name" value="NAD(P)-binding Rossmann-like Domain"/>
    <property type="match status" value="1"/>
</dbReference>
<dbReference type="InterPro" id="IPR013149">
    <property type="entry name" value="ADH-like_C"/>
</dbReference>
<dbReference type="GO" id="GO:0003960">
    <property type="term" value="F:quinone reductase (NADPH) activity"/>
    <property type="evidence" value="ECO:0007669"/>
    <property type="project" value="TreeGrafter"/>
</dbReference>
<dbReference type="SUPFAM" id="SSF51735">
    <property type="entry name" value="NAD(P)-binding Rossmann-fold domains"/>
    <property type="match status" value="1"/>
</dbReference>
<dbReference type="Pfam" id="PF00107">
    <property type="entry name" value="ADH_zinc_N"/>
    <property type="match status" value="1"/>
</dbReference>